<dbReference type="SUPFAM" id="SSF56112">
    <property type="entry name" value="Protein kinase-like (PK-like)"/>
    <property type="match status" value="1"/>
</dbReference>
<evidence type="ECO:0000259" key="3">
    <source>
        <dbReference type="Pfam" id="PF12804"/>
    </source>
</evidence>
<name>A0ABU0MD62_9PROT</name>
<evidence type="ECO:0008006" key="6">
    <source>
        <dbReference type="Google" id="ProtNLM"/>
    </source>
</evidence>
<keyword evidence="5" id="KW-1185">Reference proteome</keyword>
<dbReference type="InterPro" id="IPR029044">
    <property type="entry name" value="Nucleotide-diphossugar_trans"/>
</dbReference>
<dbReference type="EMBL" id="JAUSVU010000001">
    <property type="protein sequence ID" value="MDQ0531373.1"/>
    <property type="molecule type" value="Genomic_DNA"/>
</dbReference>
<evidence type="ECO:0000313" key="5">
    <source>
        <dbReference type="Proteomes" id="UP001244552"/>
    </source>
</evidence>
<dbReference type="Pfam" id="PF01636">
    <property type="entry name" value="APH"/>
    <property type="match status" value="1"/>
</dbReference>
<reference evidence="4 5" key="1">
    <citation type="submission" date="2023-07" db="EMBL/GenBank/DDBJ databases">
        <title>Genomic Encyclopedia of Type Strains, Phase IV (KMG-IV): sequencing the most valuable type-strain genomes for metagenomic binning, comparative biology and taxonomic classification.</title>
        <authorList>
            <person name="Goeker M."/>
        </authorList>
    </citation>
    <scope>NUCLEOTIDE SEQUENCE [LARGE SCALE GENOMIC DNA]</scope>
    <source>
        <strain evidence="4 5">DSM 19922</strain>
    </source>
</reference>
<dbReference type="Gene3D" id="3.90.1200.10">
    <property type="match status" value="1"/>
</dbReference>
<keyword evidence="1" id="KW-0460">Magnesium</keyword>
<dbReference type="Pfam" id="PF12804">
    <property type="entry name" value="NTP_transf_3"/>
    <property type="match status" value="1"/>
</dbReference>
<protein>
    <recommendedName>
        <fullName evidence="6">Aminoglycoside phosphotransferase domain-containing protein</fullName>
    </recommendedName>
</protein>
<dbReference type="RefSeq" id="WP_209977973.1">
    <property type="nucleotide sequence ID" value="NZ_JAGINO010000001.1"/>
</dbReference>
<feature type="domain" description="MobA-like NTP transferase" evidence="3">
    <location>
        <begin position="42"/>
        <end position="143"/>
    </location>
</feature>
<comment type="caution">
    <text evidence="4">The sequence shown here is derived from an EMBL/GenBank/DDBJ whole genome shotgun (WGS) entry which is preliminary data.</text>
</comment>
<evidence type="ECO:0000259" key="2">
    <source>
        <dbReference type="Pfam" id="PF01636"/>
    </source>
</evidence>
<evidence type="ECO:0000313" key="4">
    <source>
        <dbReference type="EMBL" id="MDQ0531373.1"/>
    </source>
</evidence>
<dbReference type="InterPro" id="IPR011009">
    <property type="entry name" value="Kinase-like_dom_sf"/>
</dbReference>
<gene>
    <name evidence="4" type="ORF">QO018_000205</name>
</gene>
<dbReference type="InterPro" id="IPR025877">
    <property type="entry name" value="MobA-like_NTP_Trfase"/>
</dbReference>
<dbReference type="InterPro" id="IPR002575">
    <property type="entry name" value="Aminoglycoside_PTrfase"/>
</dbReference>
<dbReference type="Proteomes" id="UP001244552">
    <property type="component" value="Unassembled WGS sequence"/>
</dbReference>
<feature type="domain" description="Aminoglycoside phosphotransferase" evidence="2">
    <location>
        <begin position="256"/>
        <end position="476"/>
    </location>
</feature>
<sequence length="561" mass="62145">MDFTTTLGIASVADGSEMTGGGELIVSGDGAVPTDVRDIRHVIVQAGGRGSRLEHYSWNKPKCLVPVDGKPLIYDLFDSFPNARFTVILDHKAEVFERFIQEFKPAVPVTFVRSQGTGTCSGIRLAMEHLPDEDTPFLLVWSDLKFDRVPGGRIGDRLLVGLTDGFSCRWSWSPAGGLAPVPSGEAGVMGMFGVPGRRVLSGLPDSGEFVRWLSEAALPIDVAFVEGAREYGTLAALHAHWAGSAHARFFNDVRIRDDRVEKRTRTPRFAHLIEREAAWYRKMEQVGFRHAPALLAEHPLTLERLHGEHPCDLPAEPAEQRRILERIMLALEDLHGRERRPANAEAADALYRTKTLERLQTVRRLLPELTARESLRVNGVPCRNILHDRHRGWFEKLVDGLVGEPVGGLAALGSSLPGGGGAHGRFTLIHGDPTFSNILVDKTGKPWFIDPRGSFGGIDLFGDPRYDWAKLYYSVVGDYDSFNRKQFLLQITGDGAEIEIRENGWSHLRGLFQERLAADLPAIRLIHALVWLSLSGYVEDDYDSIVGAYVRGLQVLNEAAA</sequence>
<accession>A0ABU0MD62</accession>
<organism evidence="4 5">
    <name type="scientific">Azospirillum picis</name>
    <dbReference type="NCBI Taxonomy" id="488438"/>
    <lineage>
        <taxon>Bacteria</taxon>
        <taxon>Pseudomonadati</taxon>
        <taxon>Pseudomonadota</taxon>
        <taxon>Alphaproteobacteria</taxon>
        <taxon>Rhodospirillales</taxon>
        <taxon>Azospirillaceae</taxon>
        <taxon>Azospirillum</taxon>
    </lineage>
</organism>
<dbReference type="SUPFAM" id="SSF53448">
    <property type="entry name" value="Nucleotide-diphospho-sugar transferases"/>
    <property type="match status" value="1"/>
</dbReference>
<evidence type="ECO:0000256" key="1">
    <source>
        <dbReference type="ARBA" id="ARBA00022842"/>
    </source>
</evidence>
<proteinExistence type="predicted"/>
<dbReference type="Gene3D" id="3.90.550.10">
    <property type="entry name" value="Spore Coat Polysaccharide Biosynthesis Protein SpsA, Chain A"/>
    <property type="match status" value="1"/>
</dbReference>